<accession>A0A318J3G5</accession>
<dbReference type="Pfam" id="PF00550">
    <property type="entry name" value="PP-binding"/>
    <property type="match status" value="1"/>
</dbReference>
<evidence type="ECO:0000256" key="44">
    <source>
        <dbReference type="ARBA" id="ARBA00049171"/>
    </source>
</evidence>
<dbReference type="PANTHER" id="PTHR43775:SF51">
    <property type="entry name" value="INACTIVE PHENOLPHTHIOCEROL SYNTHESIS POLYKETIDE SYNTHASE TYPE I PKS1-RELATED"/>
    <property type="match status" value="1"/>
</dbReference>
<evidence type="ECO:0000313" key="58">
    <source>
        <dbReference type="Proteomes" id="UP000247755"/>
    </source>
</evidence>
<dbReference type="Gene3D" id="3.40.50.720">
    <property type="entry name" value="NAD(P)-binding Rossmann-like Domain"/>
    <property type="match status" value="3"/>
</dbReference>
<dbReference type="InterPro" id="IPR014031">
    <property type="entry name" value="Ketoacyl_synth_C"/>
</dbReference>
<comment type="catalytic activity">
    <reaction evidence="31">
        <text>acetyl-[ACP] + malonyl-[ACP] + H(+) = 3-oxobutanoyl-[ACP] + holo-[ACP] + CO2</text>
        <dbReference type="Rhea" id="RHEA:41800"/>
        <dbReference type="Rhea" id="RHEA-COMP:9621"/>
        <dbReference type="Rhea" id="RHEA-COMP:9623"/>
        <dbReference type="Rhea" id="RHEA-COMP:9625"/>
        <dbReference type="Rhea" id="RHEA-COMP:9685"/>
        <dbReference type="ChEBI" id="CHEBI:15378"/>
        <dbReference type="ChEBI" id="CHEBI:16526"/>
        <dbReference type="ChEBI" id="CHEBI:64479"/>
        <dbReference type="ChEBI" id="CHEBI:78446"/>
        <dbReference type="ChEBI" id="CHEBI:78449"/>
        <dbReference type="ChEBI" id="CHEBI:78450"/>
    </reaction>
    <physiologicalReaction direction="left-to-right" evidence="31">
        <dbReference type="Rhea" id="RHEA:41801"/>
    </physiologicalReaction>
</comment>
<evidence type="ECO:0000256" key="14">
    <source>
        <dbReference type="ARBA" id="ARBA00023388"/>
    </source>
</evidence>
<comment type="caution">
    <text evidence="57">The sequence shown here is derived from an EMBL/GenBank/DDBJ whole genome shotgun (WGS) entry which is preliminary data.</text>
</comment>
<evidence type="ECO:0000256" key="24">
    <source>
        <dbReference type="ARBA" id="ARBA00047440"/>
    </source>
</evidence>
<comment type="catalytic activity">
    <reaction evidence="29">
        <text>(2E)-hexenoyl-[ACP] + NADPH + H(+) = hexanoyl-[ACP] + NADP(+)</text>
        <dbReference type="Rhea" id="RHEA:41832"/>
        <dbReference type="Rhea" id="RHEA-COMP:9631"/>
        <dbReference type="Rhea" id="RHEA-COMP:9632"/>
        <dbReference type="ChEBI" id="CHEBI:15378"/>
        <dbReference type="ChEBI" id="CHEBI:57783"/>
        <dbReference type="ChEBI" id="CHEBI:58349"/>
        <dbReference type="ChEBI" id="CHEBI:78458"/>
        <dbReference type="ChEBI" id="CHEBI:78459"/>
    </reaction>
    <physiologicalReaction direction="left-to-right" evidence="29">
        <dbReference type="Rhea" id="RHEA:41833"/>
    </physiologicalReaction>
</comment>
<evidence type="ECO:0000256" key="36">
    <source>
        <dbReference type="ARBA" id="ARBA00048506"/>
    </source>
</evidence>
<dbReference type="PROSITE" id="PS52004">
    <property type="entry name" value="KS3_2"/>
    <property type="match status" value="1"/>
</dbReference>
<evidence type="ECO:0000256" key="39">
    <source>
        <dbReference type="ARBA" id="ARBA00048691"/>
    </source>
</evidence>
<dbReference type="Gene3D" id="3.30.70.3290">
    <property type="match status" value="1"/>
</dbReference>
<comment type="catalytic activity">
    <reaction evidence="11">
        <text>(3R)-hydroxyoctanoyl-[ACP] = (2E)-octenoyl-[ACP] + H2O</text>
        <dbReference type="Rhea" id="RHEA:41844"/>
        <dbReference type="Rhea" id="RHEA-COMP:9634"/>
        <dbReference type="Rhea" id="RHEA-COMP:9635"/>
        <dbReference type="ChEBI" id="CHEBI:15377"/>
        <dbReference type="ChEBI" id="CHEBI:78461"/>
        <dbReference type="ChEBI" id="CHEBI:78462"/>
    </reaction>
    <physiologicalReaction direction="left-to-right" evidence="11">
        <dbReference type="Rhea" id="RHEA:41845"/>
    </physiologicalReaction>
</comment>
<evidence type="ECO:0000256" key="53">
    <source>
        <dbReference type="SAM" id="MobiDB-lite"/>
    </source>
</evidence>
<dbReference type="Proteomes" id="UP000247755">
    <property type="component" value="Unassembled WGS sequence"/>
</dbReference>
<comment type="pathway">
    <text evidence="1">Lipid metabolism.</text>
</comment>
<dbReference type="Pfam" id="PF21089">
    <property type="entry name" value="PKS_DH_N"/>
    <property type="match status" value="1"/>
</dbReference>
<dbReference type="InterPro" id="IPR009081">
    <property type="entry name" value="PP-bd_ACP"/>
</dbReference>
<dbReference type="SUPFAM" id="SSF51735">
    <property type="entry name" value="NAD(P)-binding Rossmann-fold domains"/>
    <property type="match status" value="3"/>
</dbReference>
<dbReference type="Pfam" id="PF16197">
    <property type="entry name" value="KAsynt_C_assoc"/>
    <property type="match status" value="1"/>
</dbReference>
<dbReference type="EMBL" id="QJJY01000001">
    <property type="protein sequence ID" value="PXX41220.1"/>
    <property type="molecule type" value="Genomic_DNA"/>
</dbReference>
<dbReference type="InterPro" id="IPR020841">
    <property type="entry name" value="PKS_Beta-ketoAc_synthase_dom"/>
</dbReference>
<dbReference type="Pfam" id="PF00975">
    <property type="entry name" value="Thioesterase"/>
    <property type="match status" value="1"/>
</dbReference>
<dbReference type="InterPro" id="IPR013154">
    <property type="entry name" value="ADH-like_N"/>
</dbReference>
<evidence type="ECO:0000256" key="19">
    <source>
        <dbReference type="ARBA" id="ARBA00023402"/>
    </source>
</evidence>
<dbReference type="PROSITE" id="PS50075">
    <property type="entry name" value="CARRIER"/>
    <property type="match status" value="1"/>
</dbReference>
<comment type="catalytic activity">
    <reaction evidence="32">
        <text>hexadecanoyl-[ACP] + malonyl-[ACP] + H(+) = 3-oxooctadecanoyl-[ACP] + holo-[ACP] + CO2</text>
        <dbReference type="Rhea" id="RHEA:41916"/>
        <dbReference type="Rhea" id="RHEA-COMP:9623"/>
        <dbReference type="Rhea" id="RHEA-COMP:9652"/>
        <dbReference type="Rhea" id="RHEA-COMP:9653"/>
        <dbReference type="Rhea" id="RHEA-COMP:9685"/>
        <dbReference type="ChEBI" id="CHEBI:15378"/>
        <dbReference type="ChEBI" id="CHEBI:16526"/>
        <dbReference type="ChEBI" id="CHEBI:64479"/>
        <dbReference type="ChEBI" id="CHEBI:78449"/>
        <dbReference type="ChEBI" id="CHEBI:78483"/>
        <dbReference type="ChEBI" id="CHEBI:78487"/>
    </reaction>
    <physiologicalReaction direction="left-to-right" evidence="32">
        <dbReference type="Rhea" id="RHEA:41917"/>
    </physiologicalReaction>
</comment>
<comment type="catalytic activity">
    <reaction evidence="24">
        <text>3-oxodecanoyl-[ACP] + NADPH + H(+) = (3R)-hydroxydecanoyl-[ACP] + NADP(+)</text>
        <dbReference type="Rhea" id="RHEA:41856"/>
        <dbReference type="Rhea" id="RHEA-COMP:9637"/>
        <dbReference type="Rhea" id="RHEA-COMP:9638"/>
        <dbReference type="ChEBI" id="CHEBI:15378"/>
        <dbReference type="ChEBI" id="CHEBI:57783"/>
        <dbReference type="ChEBI" id="CHEBI:58349"/>
        <dbReference type="ChEBI" id="CHEBI:78464"/>
        <dbReference type="ChEBI" id="CHEBI:78466"/>
    </reaction>
    <physiologicalReaction direction="left-to-right" evidence="24">
        <dbReference type="Rhea" id="RHEA:41857"/>
    </physiologicalReaction>
</comment>
<evidence type="ECO:0000256" key="47">
    <source>
        <dbReference type="ARBA" id="ARBA00049422"/>
    </source>
</evidence>
<comment type="catalytic activity">
    <reaction evidence="39">
        <text>holo-[ACP] + acetyl-CoA = acetyl-[ACP] + CoA</text>
        <dbReference type="Rhea" id="RHEA:41788"/>
        <dbReference type="Rhea" id="RHEA-COMP:9621"/>
        <dbReference type="Rhea" id="RHEA-COMP:9685"/>
        <dbReference type="ChEBI" id="CHEBI:57287"/>
        <dbReference type="ChEBI" id="CHEBI:57288"/>
        <dbReference type="ChEBI" id="CHEBI:64479"/>
        <dbReference type="ChEBI" id="CHEBI:78446"/>
        <dbReference type="EC" id="2.3.1.38"/>
    </reaction>
    <physiologicalReaction direction="left-to-right" evidence="39">
        <dbReference type="Rhea" id="RHEA:41789"/>
    </physiologicalReaction>
</comment>
<keyword evidence="6" id="KW-0521">NADP</keyword>
<evidence type="ECO:0000259" key="54">
    <source>
        <dbReference type="PROSITE" id="PS50075"/>
    </source>
</evidence>
<feature type="active site" description="Proton acceptor; for dehydratase activity" evidence="52">
    <location>
        <position position="945"/>
    </location>
</feature>
<comment type="catalytic activity">
    <reaction evidence="50">
        <text>octanoyl-[ACP] + malonyl-[ACP] + H(+) = 3-oxodecanoyl-[ACP] + holo-[ACP] + CO2</text>
        <dbReference type="Rhea" id="RHEA:41852"/>
        <dbReference type="Rhea" id="RHEA-COMP:9623"/>
        <dbReference type="Rhea" id="RHEA-COMP:9636"/>
        <dbReference type="Rhea" id="RHEA-COMP:9637"/>
        <dbReference type="Rhea" id="RHEA-COMP:9685"/>
        <dbReference type="ChEBI" id="CHEBI:15378"/>
        <dbReference type="ChEBI" id="CHEBI:16526"/>
        <dbReference type="ChEBI" id="CHEBI:64479"/>
        <dbReference type="ChEBI" id="CHEBI:78449"/>
        <dbReference type="ChEBI" id="CHEBI:78463"/>
        <dbReference type="ChEBI" id="CHEBI:78464"/>
    </reaction>
    <physiologicalReaction direction="left-to-right" evidence="50">
        <dbReference type="Rhea" id="RHEA:41853"/>
    </physiologicalReaction>
</comment>
<evidence type="ECO:0000256" key="49">
    <source>
        <dbReference type="ARBA" id="ARBA00049521"/>
    </source>
</evidence>
<evidence type="ECO:0000256" key="30">
    <source>
        <dbReference type="ARBA" id="ARBA00047953"/>
    </source>
</evidence>
<evidence type="ECO:0000256" key="7">
    <source>
        <dbReference type="ARBA" id="ARBA00022898"/>
    </source>
</evidence>
<evidence type="ECO:0000256" key="8">
    <source>
        <dbReference type="ARBA" id="ARBA00023239"/>
    </source>
</evidence>
<dbReference type="SUPFAM" id="SSF47336">
    <property type="entry name" value="ACP-like"/>
    <property type="match status" value="1"/>
</dbReference>
<comment type="catalytic activity">
    <reaction evidence="26">
        <text>(2E)-butenoyl-[ACP] + NADPH + H(+) = butanoyl-[ACP] + NADP(+)</text>
        <dbReference type="Rhea" id="RHEA:41812"/>
        <dbReference type="Rhea" id="RHEA-COMP:9627"/>
        <dbReference type="Rhea" id="RHEA-COMP:9628"/>
        <dbReference type="ChEBI" id="CHEBI:15378"/>
        <dbReference type="ChEBI" id="CHEBI:57783"/>
        <dbReference type="ChEBI" id="CHEBI:58349"/>
        <dbReference type="ChEBI" id="CHEBI:78453"/>
        <dbReference type="ChEBI" id="CHEBI:78454"/>
    </reaction>
    <physiologicalReaction direction="left-to-right" evidence="26">
        <dbReference type="Rhea" id="RHEA:41813"/>
    </physiologicalReaction>
</comment>
<dbReference type="SUPFAM" id="SSF52151">
    <property type="entry name" value="FabD/lysophospholipase-like"/>
    <property type="match status" value="1"/>
</dbReference>
<comment type="catalytic activity">
    <reaction evidence="41">
        <text>3-oxotetradecanoyl-[ACP] + NADPH + H(+) = (3R)-hydroxytetradecanoyl-[ACP] + NADP(+)</text>
        <dbReference type="Rhea" id="RHEA:41888"/>
        <dbReference type="Rhea" id="RHEA-COMP:9645"/>
        <dbReference type="Rhea" id="RHEA-COMP:9646"/>
        <dbReference type="ChEBI" id="CHEBI:15378"/>
        <dbReference type="ChEBI" id="CHEBI:57783"/>
        <dbReference type="ChEBI" id="CHEBI:58349"/>
        <dbReference type="ChEBI" id="CHEBI:78473"/>
        <dbReference type="ChEBI" id="CHEBI:78474"/>
    </reaction>
    <physiologicalReaction direction="left-to-right" evidence="41">
        <dbReference type="Rhea" id="RHEA:41889"/>
    </physiologicalReaction>
</comment>
<dbReference type="Pfam" id="PF08659">
    <property type="entry name" value="KR"/>
    <property type="match status" value="1"/>
</dbReference>
<evidence type="ECO:0000256" key="21">
    <source>
        <dbReference type="ARBA" id="ARBA00047300"/>
    </source>
</evidence>
<evidence type="ECO:0000256" key="43">
    <source>
        <dbReference type="ARBA" id="ARBA00049109"/>
    </source>
</evidence>
<keyword evidence="2" id="KW-0596">Phosphopantetheine</keyword>
<dbReference type="Gene3D" id="3.40.366.10">
    <property type="entry name" value="Malonyl-Coenzyme A Acyl Carrier Protein, domain 2"/>
    <property type="match status" value="1"/>
</dbReference>
<evidence type="ECO:0000256" key="46">
    <source>
        <dbReference type="ARBA" id="ARBA00049414"/>
    </source>
</evidence>
<dbReference type="GO" id="GO:0141148">
    <property type="term" value="F:enoyl-[acyl-carrier-protein] reductase (NADPH) activity"/>
    <property type="evidence" value="ECO:0007669"/>
    <property type="project" value="UniProtKB-EC"/>
</dbReference>
<dbReference type="InterPro" id="IPR020806">
    <property type="entry name" value="PKS_PP-bd"/>
</dbReference>
<comment type="catalytic activity">
    <reaction evidence="23">
        <text>a (3R)-hydroxyacyl-[ACP] + NADP(+) = a 3-oxoacyl-[ACP] + NADPH + H(+)</text>
        <dbReference type="Rhea" id="RHEA:17397"/>
        <dbReference type="Rhea" id="RHEA-COMP:9916"/>
        <dbReference type="Rhea" id="RHEA-COMP:9945"/>
        <dbReference type="ChEBI" id="CHEBI:15378"/>
        <dbReference type="ChEBI" id="CHEBI:57783"/>
        <dbReference type="ChEBI" id="CHEBI:58349"/>
        <dbReference type="ChEBI" id="CHEBI:78776"/>
        <dbReference type="ChEBI" id="CHEBI:78827"/>
        <dbReference type="EC" id="1.1.1.100"/>
    </reaction>
    <physiologicalReaction direction="right-to-left" evidence="23">
        <dbReference type="Rhea" id="RHEA:17399"/>
    </physiologicalReaction>
</comment>
<proteinExistence type="predicted"/>
<comment type="catalytic activity">
    <reaction evidence="27">
        <text>dodecanoyl-[ACP] + malonyl-[ACP] + H(+) = 3-oxotetradecanoyl-[ACP] + holo-[ACP] + CO2</text>
        <dbReference type="Rhea" id="RHEA:41884"/>
        <dbReference type="Rhea" id="RHEA-COMP:9623"/>
        <dbReference type="Rhea" id="RHEA-COMP:9644"/>
        <dbReference type="Rhea" id="RHEA-COMP:9645"/>
        <dbReference type="Rhea" id="RHEA-COMP:9685"/>
        <dbReference type="ChEBI" id="CHEBI:15378"/>
        <dbReference type="ChEBI" id="CHEBI:16526"/>
        <dbReference type="ChEBI" id="CHEBI:64479"/>
        <dbReference type="ChEBI" id="CHEBI:65264"/>
        <dbReference type="ChEBI" id="CHEBI:78449"/>
        <dbReference type="ChEBI" id="CHEBI:78473"/>
    </reaction>
    <physiologicalReaction direction="left-to-right" evidence="27">
        <dbReference type="Rhea" id="RHEA:41885"/>
    </physiologicalReaction>
</comment>
<comment type="catalytic activity">
    <reaction evidence="44">
        <text>(2E)-tetradecenoyl-[ACP] + NADPH + H(+) = tetradecanoyl-[ACP] + NADP(+)</text>
        <dbReference type="Rhea" id="RHEA:41896"/>
        <dbReference type="Rhea" id="RHEA-COMP:9647"/>
        <dbReference type="Rhea" id="RHEA-COMP:9648"/>
        <dbReference type="ChEBI" id="CHEBI:15378"/>
        <dbReference type="ChEBI" id="CHEBI:57783"/>
        <dbReference type="ChEBI" id="CHEBI:58349"/>
        <dbReference type="ChEBI" id="CHEBI:78475"/>
        <dbReference type="ChEBI" id="CHEBI:78477"/>
    </reaction>
    <physiologicalReaction direction="left-to-right" evidence="44">
        <dbReference type="Rhea" id="RHEA:41897"/>
    </physiologicalReaction>
</comment>
<dbReference type="SMART" id="SM00825">
    <property type="entry name" value="PKS_KS"/>
    <property type="match status" value="1"/>
</dbReference>
<comment type="catalytic activity">
    <reaction evidence="18">
        <text>(3R)-hydroxyhexadecanoyl-[ACP] = (2E)-hexadecenoyl-[ACP] + H2O</text>
        <dbReference type="Rhea" id="RHEA:41908"/>
        <dbReference type="Rhea" id="RHEA-COMP:9650"/>
        <dbReference type="Rhea" id="RHEA-COMP:9651"/>
        <dbReference type="ChEBI" id="CHEBI:15377"/>
        <dbReference type="ChEBI" id="CHEBI:78480"/>
        <dbReference type="ChEBI" id="CHEBI:78481"/>
    </reaction>
    <physiologicalReaction direction="left-to-right" evidence="18">
        <dbReference type="Rhea" id="RHEA:41909"/>
    </physiologicalReaction>
</comment>
<comment type="catalytic activity">
    <reaction evidence="15">
        <text>a (3R)-hydroxyacyl-[ACP] = a (2E)-enoyl-[ACP] + H2O</text>
        <dbReference type="Rhea" id="RHEA:13097"/>
        <dbReference type="Rhea" id="RHEA-COMP:9925"/>
        <dbReference type="Rhea" id="RHEA-COMP:9945"/>
        <dbReference type="ChEBI" id="CHEBI:15377"/>
        <dbReference type="ChEBI" id="CHEBI:78784"/>
        <dbReference type="ChEBI" id="CHEBI:78827"/>
        <dbReference type="EC" id="4.2.1.59"/>
    </reaction>
    <physiologicalReaction direction="left-to-right" evidence="15">
        <dbReference type="Rhea" id="RHEA:13098"/>
    </physiologicalReaction>
</comment>
<dbReference type="Gene3D" id="3.10.129.110">
    <property type="entry name" value="Polyketide synthase dehydratase"/>
    <property type="match status" value="1"/>
</dbReference>
<dbReference type="SUPFAM" id="SSF55048">
    <property type="entry name" value="Probable ACP-binding domain of malonyl-CoA ACP transacylase"/>
    <property type="match status" value="1"/>
</dbReference>
<dbReference type="GO" id="GO:0031177">
    <property type="term" value="F:phosphopantetheine binding"/>
    <property type="evidence" value="ECO:0007669"/>
    <property type="project" value="InterPro"/>
</dbReference>
<evidence type="ECO:0000256" key="26">
    <source>
        <dbReference type="ARBA" id="ARBA00047500"/>
    </source>
</evidence>
<evidence type="ECO:0000256" key="34">
    <source>
        <dbReference type="ARBA" id="ARBA00048289"/>
    </source>
</evidence>
<dbReference type="SUPFAM" id="SSF53901">
    <property type="entry name" value="Thiolase-like"/>
    <property type="match status" value="1"/>
</dbReference>
<comment type="catalytic activity">
    <reaction evidence="16">
        <text>(3R)-hydroxytetradecanoyl-[ACP] = (2E)-tetradecenoyl-[ACP] + H2O</text>
        <dbReference type="Rhea" id="RHEA:41892"/>
        <dbReference type="Rhea" id="RHEA-COMP:9646"/>
        <dbReference type="Rhea" id="RHEA-COMP:9647"/>
        <dbReference type="ChEBI" id="CHEBI:15377"/>
        <dbReference type="ChEBI" id="CHEBI:78474"/>
        <dbReference type="ChEBI" id="CHEBI:78475"/>
    </reaction>
    <physiologicalReaction direction="left-to-right" evidence="16">
        <dbReference type="Rhea" id="RHEA:41893"/>
    </physiologicalReaction>
</comment>
<evidence type="ECO:0000256" key="3">
    <source>
        <dbReference type="ARBA" id="ARBA00022553"/>
    </source>
</evidence>
<evidence type="ECO:0000256" key="51">
    <source>
        <dbReference type="ARBA" id="ARBA00054155"/>
    </source>
</evidence>
<dbReference type="InterPro" id="IPR049900">
    <property type="entry name" value="PKS_mFAS_DH"/>
</dbReference>
<evidence type="ECO:0000313" key="57">
    <source>
        <dbReference type="EMBL" id="PXX41220.1"/>
    </source>
</evidence>
<evidence type="ECO:0000256" key="31">
    <source>
        <dbReference type="ARBA" id="ARBA00047961"/>
    </source>
</evidence>
<dbReference type="InterPro" id="IPR050091">
    <property type="entry name" value="PKS_NRPS_Biosynth_Enz"/>
</dbReference>
<dbReference type="SMART" id="SM01294">
    <property type="entry name" value="PKS_PP_betabranch"/>
    <property type="match status" value="1"/>
</dbReference>
<evidence type="ECO:0000256" key="11">
    <source>
        <dbReference type="ARBA" id="ARBA00023332"/>
    </source>
</evidence>
<evidence type="ECO:0000256" key="35">
    <source>
        <dbReference type="ARBA" id="ARBA00048420"/>
    </source>
</evidence>
<evidence type="ECO:0000256" key="1">
    <source>
        <dbReference type="ARBA" id="ARBA00005189"/>
    </source>
</evidence>
<dbReference type="Pfam" id="PF00698">
    <property type="entry name" value="Acyl_transf_1"/>
    <property type="match status" value="1"/>
</dbReference>
<comment type="function">
    <text evidence="51">Involved in production of the polyketide antibiotic thailandamide.</text>
</comment>
<evidence type="ECO:0000256" key="23">
    <source>
        <dbReference type="ARBA" id="ARBA00047400"/>
    </source>
</evidence>
<comment type="catalytic activity">
    <reaction evidence="33">
        <text>(2E)-dodecenoyl-[ACP] + NADPH + H(+) = dodecanoyl-[ACP] + NADP(+)</text>
        <dbReference type="Rhea" id="RHEA:41880"/>
        <dbReference type="Rhea" id="RHEA-COMP:9643"/>
        <dbReference type="Rhea" id="RHEA-COMP:9644"/>
        <dbReference type="ChEBI" id="CHEBI:15378"/>
        <dbReference type="ChEBI" id="CHEBI:57783"/>
        <dbReference type="ChEBI" id="CHEBI:58349"/>
        <dbReference type="ChEBI" id="CHEBI:65264"/>
        <dbReference type="ChEBI" id="CHEBI:78472"/>
    </reaction>
    <physiologicalReaction direction="left-to-right" evidence="33">
        <dbReference type="Rhea" id="RHEA:41881"/>
    </physiologicalReaction>
</comment>
<dbReference type="SMART" id="SM00822">
    <property type="entry name" value="PKS_KR"/>
    <property type="match status" value="1"/>
</dbReference>
<dbReference type="InterPro" id="IPR001031">
    <property type="entry name" value="Thioesterase"/>
</dbReference>
<dbReference type="InterPro" id="IPR049552">
    <property type="entry name" value="PKS_DH_N"/>
</dbReference>
<comment type="catalytic activity">
    <reaction evidence="30">
        <text>3-oxobutanoyl-[ACP] + NADPH + H(+) = (3R)-hydroxybutanoyl-[ACP] + NADP(+)</text>
        <dbReference type="Rhea" id="RHEA:41804"/>
        <dbReference type="Rhea" id="RHEA-COMP:9625"/>
        <dbReference type="Rhea" id="RHEA-COMP:9626"/>
        <dbReference type="ChEBI" id="CHEBI:15378"/>
        <dbReference type="ChEBI" id="CHEBI:57783"/>
        <dbReference type="ChEBI" id="CHEBI:58349"/>
        <dbReference type="ChEBI" id="CHEBI:78450"/>
        <dbReference type="ChEBI" id="CHEBI:78451"/>
    </reaction>
    <physiologicalReaction direction="left-to-right" evidence="30">
        <dbReference type="Rhea" id="RHEA:41805"/>
    </physiologicalReaction>
</comment>
<comment type="catalytic activity">
    <reaction evidence="28">
        <text>(2E)-hexadecenoyl-[ACP] + NADPH + H(+) = hexadecanoyl-[ACP] + NADP(+)</text>
        <dbReference type="Rhea" id="RHEA:41912"/>
        <dbReference type="Rhea" id="RHEA-COMP:9651"/>
        <dbReference type="Rhea" id="RHEA-COMP:9652"/>
        <dbReference type="ChEBI" id="CHEBI:15378"/>
        <dbReference type="ChEBI" id="CHEBI:57783"/>
        <dbReference type="ChEBI" id="CHEBI:58349"/>
        <dbReference type="ChEBI" id="CHEBI:78481"/>
        <dbReference type="ChEBI" id="CHEBI:78483"/>
    </reaction>
    <physiologicalReaction direction="left-to-right" evidence="28">
        <dbReference type="Rhea" id="RHEA:41913"/>
    </physiologicalReaction>
</comment>
<comment type="catalytic activity">
    <reaction evidence="35">
        <text>(2E)-octenoyl-[ACP] + NADPH + H(+) = octanoyl-[ACP] + NADP(+)</text>
        <dbReference type="Rhea" id="RHEA:41848"/>
        <dbReference type="Rhea" id="RHEA-COMP:9635"/>
        <dbReference type="Rhea" id="RHEA-COMP:9636"/>
        <dbReference type="ChEBI" id="CHEBI:15378"/>
        <dbReference type="ChEBI" id="CHEBI:57783"/>
        <dbReference type="ChEBI" id="CHEBI:58349"/>
        <dbReference type="ChEBI" id="CHEBI:78462"/>
        <dbReference type="ChEBI" id="CHEBI:78463"/>
    </reaction>
    <physiologicalReaction direction="left-to-right" evidence="35">
        <dbReference type="Rhea" id="RHEA:41849"/>
    </physiologicalReaction>
</comment>
<evidence type="ECO:0000256" key="20">
    <source>
        <dbReference type="ARBA" id="ARBA00023442"/>
    </source>
</evidence>
<evidence type="ECO:0000256" key="5">
    <source>
        <dbReference type="ARBA" id="ARBA00022799"/>
    </source>
</evidence>
<evidence type="ECO:0000256" key="13">
    <source>
        <dbReference type="ARBA" id="ARBA00023373"/>
    </source>
</evidence>
<dbReference type="FunFam" id="3.40.47.10:FF:000019">
    <property type="entry name" value="Polyketide synthase type I"/>
    <property type="match status" value="1"/>
</dbReference>
<dbReference type="InterPro" id="IPR036291">
    <property type="entry name" value="NAD(P)-bd_dom_sf"/>
</dbReference>
<dbReference type="CDD" id="cd05195">
    <property type="entry name" value="enoyl_red"/>
    <property type="match status" value="1"/>
</dbReference>
<evidence type="ECO:0000256" key="2">
    <source>
        <dbReference type="ARBA" id="ARBA00022450"/>
    </source>
</evidence>
<dbReference type="SUPFAM" id="SSF50129">
    <property type="entry name" value="GroES-like"/>
    <property type="match status" value="1"/>
</dbReference>
<comment type="catalytic activity">
    <reaction evidence="46">
        <text>3-oxohexadecanoyl-[ACP] + NADPH + H(+) = (3R)-hydroxyhexadecanoyl-[ACP] + NADP(+)</text>
        <dbReference type="Rhea" id="RHEA:41904"/>
        <dbReference type="Rhea" id="RHEA-COMP:9649"/>
        <dbReference type="Rhea" id="RHEA-COMP:9650"/>
        <dbReference type="ChEBI" id="CHEBI:15378"/>
        <dbReference type="ChEBI" id="CHEBI:57783"/>
        <dbReference type="ChEBI" id="CHEBI:58349"/>
        <dbReference type="ChEBI" id="CHEBI:78478"/>
        <dbReference type="ChEBI" id="CHEBI:78480"/>
    </reaction>
    <physiologicalReaction direction="left-to-right" evidence="46">
        <dbReference type="Rhea" id="RHEA:41905"/>
    </physiologicalReaction>
</comment>
<protein>
    <submittedName>
        <fullName evidence="57">Epothilone polyketide synthase D</fullName>
    </submittedName>
</protein>
<evidence type="ECO:0000256" key="48">
    <source>
        <dbReference type="ARBA" id="ARBA00049449"/>
    </source>
</evidence>
<keyword evidence="9" id="KW-0511">Multifunctional enzyme</keyword>
<dbReference type="InterPro" id="IPR018201">
    <property type="entry name" value="Ketoacyl_synth_AS"/>
</dbReference>
<keyword evidence="5" id="KW-0702">S-nitrosylation</keyword>
<comment type="catalytic activity">
    <reaction evidence="13">
        <text>(3R)-hydroxyhexanoyl-[ACP] = (2E)-hexenoyl-[ACP] + H2O</text>
        <dbReference type="Rhea" id="RHEA:41828"/>
        <dbReference type="Rhea" id="RHEA-COMP:9630"/>
        <dbReference type="Rhea" id="RHEA-COMP:9631"/>
        <dbReference type="ChEBI" id="CHEBI:15377"/>
        <dbReference type="ChEBI" id="CHEBI:78457"/>
        <dbReference type="ChEBI" id="CHEBI:78458"/>
    </reaction>
    <physiologicalReaction direction="left-to-right" evidence="13">
        <dbReference type="Rhea" id="RHEA:41829"/>
    </physiologicalReaction>
</comment>
<dbReference type="GO" id="GO:0071770">
    <property type="term" value="P:DIM/DIP cell wall layer assembly"/>
    <property type="evidence" value="ECO:0007669"/>
    <property type="project" value="TreeGrafter"/>
</dbReference>
<evidence type="ECO:0000256" key="45">
    <source>
        <dbReference type="ARBA" id="ARBA00049263"/>
    </source>
</evidence>
<feature type="domain" description="Ketosynthase family 3 (KS3)" evidence="55">
    <location>
        <begin position="32"/>
        <end position="454"/>
    </location>
</feature>
<dbReference type="InterPro" id="IPR016039">
    <property type="entry name" value="Thiolase-like"/>
</dbReference>
<gene>
    <name evidence="57" type="ORF">NA66_1001830</name>
</gene>
<evidence type="ECO:0000256" key="22">
    <source>
        <dbReference type="ARBA" id="ARBA00047394"/>
    </source>
</evidence>
<comment type="catalytic activity">
    <reaction evidence="36">
        <text>a fatty acyl-[ACP] + malonyl-[ACP] + H(+) = a 3-oxoacyl-[ACP] + holo-[ACP] + CO2</text>
        <dbReference type="Rhea" id="RHEA:22836"/>
        <dbReference type="Rhea" id="RHEA-COMP:9623"/>
        <dbReference type="Rhea" id="RHEA-COMP:9685"/>
        <dbReference type="Rhea" id="RHEA-COMP:9916"/>
        <dbReference type="Rhea" id="RHEA-COMP:14125"/>
        <dbReference type="ChEBI" id="CHEBI:15378"/>
        <dbReference type="ChEBI" id="CHEBI:16526"/>
        <dbReference type="ChEBI" id="CHEBI:64479"/>
        <dbReference type="ChEBI" id="CHEBI:78449"/>
        <dbReference type="ChEBI" id="CHEBI:78776"/>
        <dbReference type="ChEBI" id="CHEBI:138651"/>
        <dbReference type="EC" id="2.3.1.41"/>
    </reaction>
    <physiologicalReaction direction="left-to-right" evidence="36">
        <dbReference type="Rhea" id="RHEA:22837"/>
    </physiologicalReaction>
</comment>
<evidence type="ECO:0000256" key="52">
    <source>
        <dbReference type="PROSITE-ProRule" id="PRU01363"/>
    </source>
</evidence>
<dbReference type="InterPro" id="IPR057326">
    <property type="entry name" value="KR_dom"/>
</dbReference>
<evidence type="ECO:0000256" key="40">
    <source>
        <dbReference type="ARBA" id="ARBA00048704"/>
    </source>
</evidence>
<comment type="catalytic activity">
    <reaction evidence="38">
        <text>a 2,3-saturated acyl-[ACP] + NADP(+) = a (2E)-enoyl-[ACP] + NADPH + H(+)</text>
        <dbReference type="Rhea" id="RHEA:22564"/>
        <dbReference type="Rhea" id="RHEA-COMP:9925"/>
        <dbReference type="Rhea" id="RHEA-COMP:9926"/>
        <dbReference type="ChEBI" id="CHEBI:15378"/>
        <dbReference type="ChEBI" id="CHEBI:57783"/>
        <dbReference type="ChEBI" id="CHEBI:58349"/>
        <dbReference type="ChEBI" id="CHEBI:78784"/>
        <dbReference type="ChEBI" id="CHEBI:78785"/>
        <dbReference type="EC" id="1.3.1.39"/>
    </reaction>
    <physiologicalReaction direction="right-to-left" evidence="38">
        <dbReference type="Rhea" id="RHEA:22566"/>
    </physiologicalReaction>
</comment>
<dbReference type="InterPro" id="IPR011032">
    <property type="entry name" value="GroES-like_sf"/>
</dbReference>
<keyword evidence="8" id="KW-0456">Lyase</keyword>
<dbReference type="CDD" id="cd00833">
    <property type="entry name" value="PKS"/>
    <property type="match status" value="1"/>
</dbReference>
<keyword evidence="7" id="KW-0663">Pyridoxal phosphate</keyword>
<comment type="catalytic activity">
    <reaction evidence="48">
        <text>butanoyl-[ACP] + malonyl-[ACP] + H(+) = 3-oxohexanoyl-[ACP] + holo-[ACP] + CO2</text>
        <dbReference type="Rhea" id="RHEA:41820"/>
        <dbReference type="Rhea" id="RHEA-COMP:9623"/>
        <dbReference type="Rhea" id="RHEA-COMP:9628"/>
        <dbReference type="Rhea" id="RHEA-COMP:9629"/>
        <dbReference type="Rhea" id="RHEA-COMP:9685"/>
        <dbReference type="ChEBI" id="CHEBI:15378"/>
        <dbReference type="ChEBI" id="CHEBI:16526"/>
        <dbReference type="ChEBI" id="CHEBI:64479"/>
        <dbReference type="ChEBI" id="CHEBI:78449"/>
        <dbReference type="ChEBI" id="CHEBI:78454"/>
        <dbReference type="ChEBI" id="CHEBI:78456"/>
    </reaction>
    <physiologicalReaction direction="left-to-right" evidence="48">
        <dbReference type="Rhea" id="RHEA:41821"/>
    </physiologicalReaction>
</comment>
<dbReference type="GO" id="GO:0016297">
    <property type="term" value="F:fatty acyl-[ACP] hydrolase activity"/>
    <property type="evidence" value="ECO:0007669"/>
    <property type="project" value="UniProtKB-EC"/>
</dbReference>
<dbReference type="SMART" id="SM00826">
    <property type="entry name" value="PKS_DH"/>
    <property type="match status" value="1"/>
</dbReference>
<dbReference type="InterPro" id="IPR001227">
    <property type="entry name" value="Ac_transferase_dom_sf"/>
</dbReference>
<evidence type="ECO:0000259" key="55">
    <source>
        <dbReference type="PROSITE" id="PS52004"/>
    </source>
</evidence>
<comment type="catalytic activity">
    <reaction evidence="47">
        <text>3-oxooctanoyl-[ACP] + NADPH + H(+) = (3R)-hydroxyoctanoyl-[ACP] + NADP(+)</text>
        <dbReference type="Rhea" id="RHEA:41840"/>
        <dbReference type="Rhea" id="RHEA-COMP:9633"/>
        <dbReference type="Rhea" id="RHEA-COMP:9634"/>
        <dbReference type="ChEBI" id="CHEBI:15378"/>
        <dbReference type="ChEBI" id="CHEBI:57783"/>
        <dbReference type="ChEBI" id="CHEBI:58349"/>
        <dbReference type="ChEBI" id="CHEBI:78460"/>
        <dbReference type="ChEBI" id="CHEBI:78461"/>
    </reaction>
    <physiologicalReaction direction="left-to-right" evidence="47">
        <dbReference type="Rhea" id="RHEA:41841"/>
    </physiologicalReaction>
</comment>
<evidence type="ECO:0000256" key="4">
    <source>
        <dbReference type="ARBA" id="ARBA00022679"/>
    </source>
</evidence>
<comment type="catalytic activity">
    <reaction evidence="49">
        <text>(2E)-decenoyl-[ACP] + NADPH + H(+) = decanoyl-[ACP] + NADP(+)</text>
        <dbReference type="Rhea" id="RHEA:41864"/>
        <dbReference type="Rhea" id="RHEA-COMP:9639"/>
        <dbReference type="Rhea" id="RHEA-COMP:9640"/>
        <dbReference type="ChEBI" id="CHEBI:15378"/>
        <dbReference type="ChEBI" id="CHEBI:57783"/>
        <dbReference type="ChEBI" id="CHEBI:58349"/>
        <dbReference type="ChEBI" id="CHEBI:78467"/>
        <dbReference type="ChEBI" id="CHEBI:78468"/>
    </reaction>
    <physiologicalReaction direction="left-to-right" evidence="49">
        <dbReference type="Rhea" id="RHEA:41865"/>
    </physiologicalReaction>
</comment>
<dbReference type="PANTHER" id="PTHR43775">
    <property type="entry name" value="FATTY ACID SYNTHASE"/>
    <property type="match status" value="1"/>
</dbReference>
<dbReference type="InterPro" id="IPR020807">
    <property type="entry name" value="PKS_DH"/>
</dbReference>
<feature type="active site" description="Proton donor; for dehydratase activity" evidence="52">
    <location>
        <position position="1113"/>
    </location>
</feature>
<evidence type="ECO:0000256" key="28">
    <source>
        <dbReference type="ARBA" id="ARBA00047810"/>
    </source>
</evidence>
<feature type="domain" description="Carrier" evidence="54">
    <location>
        <begin position="2037"/>
        <end position="2114"/>
    </location>
</feature>
<comment type="catalytic activity">
    <reaction evidence="21">
        <text>3-oxooctadecanoyl-[ACP] + NADPH + H(+) = (3R)-hydroxyoctadecanoyl-[ACP] + NADP(+)</text>
        <dbReference type="Rhea" id="RHEA:41920"/>
        <dbReference type="Rhea" id="RHEA-COMP:9653"/>
        <dbReference type="Rhea" id="RHEA-COMP:9654"/>
        <dbReference type="ChEBI" id="CHEBI:15378"/>
        <dbReference type="ChEBI" id="CHEBI:57783"/>
        <dbReference type="ChEBI" id="CHEBI:58349"/>
        <dbReference type="ChEBI" id="CHEBI:78487"/>
        <dbReference type="ChEBI" id="CHEBI:78488"/>
    </reaction>
    <physiologicalReaction direction="left-to-right" evidence="21">
        <dbReference type="Rhea" id="RHEA:41921"/>
    </physiologicalReaction>
</comment>
<dbReference type="Pfam" id="PF08240">
    <property type="entry name" value="ADH_N"/>
    <property type="match status" value="1"/>
</dbReference>
<dbReference type="Pfam" id="PF00107">
    <property type="entry name" value="ADH_zinc_N"/>
    <property type="match status" value="1"/>
</dbReference>
<dbReference type="FunFam" id="3.40.50.720:FF:000209">
    <property type="entry name" value="Polyketide synthase Pks12"/>
    <property type="match status" value="1"/>
</dbReference>
<keyword evidence="3" id="KW-0597">Phosphoprotein</keyword>
<dbReference type="GO" id="GO:0005886">
    <property type="term" value="C:plasma membrane"/>
    <property type="evidence" value="ECO:0007669"/>
    <property type="project" value="TreeGrafter"/>
</dbReference>
<evidence type="ECO:0000256" key="32">
    <source>
        <dbReference type="ARBA" id="ARBA00048051"/>
    </source>
</evidence>
<evidence type="ECO:0000256" key="12">
    <source>
        <dbReference type="ARBA" id="ARBA00023351"/>
    </source>
</evidence>
<evidence type="ECO:0000256" key="9">
    <source>
        <dbReference type="ARBA" id="ARBA00023268"/>
    </source>
</evidence>
<reference evidence="57 58" key="1">
    <citation type="submission" date="2018-05" db="EMBL/GenBank/DDBJ databases">
        <title>Comparative genomics of bacterial root endophytes of switchgrass collected from native prairies over two seasons.</title>
        <authorList>
            <person name="Tang Y."/>
        </authorList>
    </citation>
    <scope>NUCLEOTIDE SEQUENCE [LARGE SCALE GENOMIC DNA]</scope>
    <source>
        <strain evidence="57 58">NFIX32</strain>
    </source>
</reference>
<sequence>MTAMGADSSLLRALSALERSRLKLEAVERERSEPIAIVGAACRLPGGVVDLDSYWALLASGGDAVSGLPEARWNAPGLFDRNRNAAGKVYSDAMAVLDGADRFDPAAFGLSAREAERMEPQQRQLLEVSYEALDHAGLDIDGLRGSDTAVYVGICANDFVHRFATESADTYSATGASLATASGRLAYTFGFQGPALSIDTACSSSLVALHLACQALRKGETRIALAGGVHVSAGPESSVALAKLNALSPSGRCRAFSADADGYVRGEGCVVLVLKRLGDALRDGDRILTSVRETALNQDGRSNGLTAPNRLAQTELLRACLSRAKLSPSDVGYLEAHGTGTELGDPIELSAAAAAYGIDRASPLWVGSAKTNIGHLEAGAGLAGLLRAVLALRHATIPPNLHLNGVNPHFDWEAERLQVPTVPTPFPLNPSGSRIAGVSSFGFSGTNAHALIEQPPSSAEAAAPLPGDADAVFLSAASEAGLRDQARRFARRLADAPAQWRELCHTARARRNPGALRIAVAGCDAAELAAQLNAFADGAAPAEVMRGERLPGERGVVAVFSGQGAQWVGMGRELIATSPAFARGFDECAQAVERHSGRVMRDALAAGEAAFAALDAATVQPLLFSVAVALAAHLRALGVRFDAVVGQSMGEVSAAAVAGALSIDDAARIMCERSRLGVSAKGGAMAMLAMSRAEVEAQVAAEGRAVTLAACNGPASTLVSGEEAEIDALVGAWQARGVFCRRLRVDYASHSAFMEPLLAPLKAGVAAISPRAAEIPLYSTVTADEIDGATLTPDYWAANLRQPVLLYPTLERLIARGYRLFLEISPRPALSASIEDALAQAGVDGCVACAMNDDAPQARTALLAAGRLFAHGARLDVERAPGRVAEIPPRSWEHVEFPLPAYRRAAGADGYTDAILGAARAIACQAGTLVADGWLSVGHPLVAQHRIDGSALLPGTGFLRLALQAALARWPDQDLAVTDVVFRQVLALPDDATEPRPLQLVLVDESPDAAGWRVSSRDSERDDRWVEHAGGRVTRLTRASGPADDGAQPGVADAQARMRDEVDGATLYDALDGMGLQYGPRFRCVERLWWADDAFVARLADGGAAQPDAFNLDACLHGLAWLGFRHGEPARVPVSVERATIAAGAGAPAWVHGVRALDGDASTADLVVWDAAGRVVARIVGLRALSPERADAALPAQGRWLHGQAWIEQPLPAEAQAAPRDWLIVAACRDASGPWLERLRARLGGAALLHWMPDDGMPFPAVALRAWAESDGHGTRSIVWIGDSVERALAGDAGGDPAIRASIDALRLVQAVLAAFDGREAPRLSFVSAGAQAVAGQSAPARAALGDAGLWGLARALSAEHAEWHVRCIDVDPCDAHAQAERLADELAGGSAETEVALRAARWVGRLARRPLGEEREPGSRLAGEPYRVEIDRPGVLGSMKLRATPRVEPRAGEVEIEIDAAALNFADVMRAMGFFLADDERSVALGSECAGVVSRVGPGVSTVAVGQRVVAIGAHCFASHACVDAALVAPQPDTLSAAQAAALPIASMTAWYALKEVASLRAGQRVLIHSATGGTGLAAVQLALSLGAEVIATAGSEAKRQLLRELGVRHVFDSRNATFERATLDATGGRGVDVVLNSLAGAAIEQNLRVLAADGWFLELGKRDIYEDGRLSMRHFKKRLRFVAIDLGGLQRERPEQFAALFRRVLDAFAQGELASLPTTVLPVSRAADAFRQMAAAQHVGKLALAMQDPDVVVAEPGGPAPLLRGTHLITGGTGGLGAALAGWLVANGARRIVLMGRSAAGAAAQAQAEQLRRQGAEVRTVAIDVASRADLARELDAIDAGFGPLRGVYHLAGVLNDALVDTQTPDAYRRVLGPKADAAWHLHELTAGRALDHFVVYSSAAALLPSPSQTSYAAANACLDALAAWRRGQGLPALSLQWGPFSDAGLAAARGDRGARLAERGAASLTTGESHCYLGMLMKRDEPVVGVFPFDAARWLDASPAVAMQPRFDIVRDGAAARPGHGAAQARLKDAPPAMRRELIQALLRRHAAAVLRVPEAALTPATTFPQAGLDSLTGLELRNRIESEVGLPLSSAVLWRHPTIDALAEFLTQQLGASDRPADAPPPAQTVAAPAAEAGKWFLVPRPSRAPRLRIFCIPFLGGLGSVFSGWIRHLPEEIELQALQLPGRPPRHAEAAHSRYPALVDALRDALLPRLDAPYAIYGHSLGALLAFGLAHALRDAGAPAPEHLFLAAYPAPHLHNPVGDIAGLPEAEFIEGLKRLRGIPEQVLADSELLNVFLPSLRAEIALLNSYVHEGRAPLAVPATILGGTHDHVVTAAEIDAWRQHFAGAVDVREIDGGHYFVKDAPRSVVDVVLARLALAQPA</sequence>
<dbReference type="GO" id="GO:0004315">
    <property type="term" value="F:3-oxoacyl-[acyl-carrier-protein] synthase activity"/>
    <property type="evidence" value="ECO:0007669"/>
    <property type="project" value="UniProtKB-EC"/>
</dbReference>
<dbReference type="PROSITE" id="PS00606">
    <property type="entry name" value="KS3_1"/>
    <property type="match status" value="1"/>
</dbReference>
<dbReference type="InterPro" id="IPR049551">
    <property type="entry name" value="PKS_DH_C"/>
</dbReference>
<dbReference type="InterPro" id="IPR032821">
    <property type="entry name" value="PKS_assoc"/>
</dbReference>
<comment type="catalytic activity">
    <reaction evidence="12">
        <text>(3R)-hydroxydodecanoyl-[ACP] = (2E)-dodecenoyl-[ACP] + H2O</text>
        <dbReference type="Rhea" id="RHEA:41876"/>
        <dbReference type="Rhea" id="RHEA-COMP:9642"/>
        <dbReference type="Rhea" id="RHEA-COMP:9643"/>
        <dbReference type="ChEBI" id="CHEBI:15377"/>
        <dbReference type="ChEBI" id="CHEBI:78470"/>
        <dbReference type="ChEBI" id="CHEBI:78472"/>
    </reaction>
    <physiologicalReaction direction="left-to-right" evidence="12">
        <dbReference type="Rhea" id="RHEA:41877"/>
    </physiologicalReaction>
</comment>
<dbReference type="Gene3D" id="3.40.50.1820">
    <property type="entry name" value="alpha/beta hydrolase"/>
    <property type="match status" value="1"/>
</dbReference>
<comment type="catalytic activity">
    <reaction evidence="40">
        <text>hexadecanoyl-[ACP] + H2O = hexadecanoate + holo-[ACP] + H(+)</text>
        <dbReference type="Rhea" id="RHEA:41932"/>
        <dbReference type="Rhea" id="RHEA-COMP:9652"/>
        <dbReference type="Rhea" id="RHEA-COMP:9685"/>
        <dbReference type="ChEBI" id="CHEBI:7896"/>
        <dbReference type="ChEBI" id="CHEBI:15377"/>
        <dbReference type="ChEBI" id="CHEBI:15378"/>
        <dbReference type="ChEBI" id="CHEBI:64479"/>
        <dbReference type="ChEBI" id="CHEBI:78483"/>
        <dbReference type="EC" id="3.1.2.14"/>
    </reaction>
    <physiologicalReaction direction="left-to-right" evidence="40">
        <dbReference type="Rhea" id="RHEA:41933"/>
    </physiologicalReaction>
</comment>
<evidence type="ECO:0000256" key="18">
    <source>
        <dbReference type="ARBA" id="ARBA00023401"/>
    </source>
</evidence>
<comment type="catalytic activity">
    <reaction evidence="43">
        <text>decanoyl-[ACP] + malonyl-[ACP] + H(+) = 3-oxododecanoyl-[ACP] + holo-[ACP] + CO2</text>
        <dbReference type="Rhea" id="RHEA:41868"/>
        <dbReference type="Rhea" id="RHEA-COMP:9623"/>
        <dbReference type="Rhea" id="RHEA-COMP:9640"/>
        <dbReference type="Rhea" id="RHEA-COMP:9641"/>
        <dbReference type="Rhea" id="RHEA-COMP:9685"/>
        <dbReference type="ChEBI" id="CHEBI:15378"/>
        <dbReference type="ChEBI" id="CHEBI:16526"/>
        <dbReference type="ChEBI" id="CHEBI:64479"/>
        <dbReference type="ChEBI" id="CHEBI:78449"/>
        <dbReference type="ChEBI" id="CHEBI:78468"/>
        <dbReference type="ChEBI" id="CHEBI:78469"/>
    </reaction>
    <physiologicalReaction direction="left-to-right" evidence="43">
        <dbReference type="Rhea" id="RHEA:41869"/>
    </physiologicalReaction>
</comment>
<dbReference type="InterPro" id="IPR029058">
    <property type="entry name" value="AB_hydrolase_fold"/>
</dbReference>
<dbReference type="InterPro" id="IPR020843">
    <property type="entry name" value="ER"/>
</dbReference>
<dbReference type="InterPro" id="IPR016035">
    <property type="entry name" value="Acyl_Trfase/lysoPLipase"/>
</dbReference>
<comment type="catalytic activity">
    <reaction evidence="45">
        <text>3-oxododecanoyl-[ACP] + NADPH + H(+) = (3R)-hydroxydodecanoyl-[ACP] + NADP(+)</text>
        <dbReference type="Rhea" id="RHEA:41872"/>
        <dbReference type="Rhea" id="RHEA-COMP:9641"/>
        <dbReference type="Rhea" id="RHEA-COMP:9642"/>
        <dbReference type="ChEBI" id="CHEBI:15378"/>
        <dbReference type="ChEBI" id="CHEBI:57783"/>
        <dbReference type="ChEBI" id="CHEBI:58349"/>
        <dbReference type="ChEBI" id="CHEBI:78469"/>
        <dbReference type="ChEBI" id="CHEBI:78470"/>
    </reaction>
    <physiologicalReaction direction="left-to-right" evidence="45">
        <dbReference type="Rhea" id="RHEA:41873"/>
    </physiologicalReaction>
</comment>
<comment type="catalytic activity">
    <reaction evidence="22">
        <text>hexanoyl-[ACP] + malonyl-[ACP] + H(+) = 3-oxooctanoyl-[ACP] + holo-[ACP] + CO2</text>
        <dbReference type="Rhea" id="RHEA:41836"/>
        <dbReference type="Rhea" id="RHEA-COMP:9623"/>
        <dbReference type="Rhea" id="RHEA-COMP:9632"/>
        <dbReference type="Rhea" id="RHEA-COMP:9633"/>
        <dbReference type="Rhea" id="RHEA-COMP:9685"/>
        <dbReference type="ChEBI" id="CHEBI:15378"/>
        <dbReference type="ChEBI" id="CHEBI:16526"/>
        <dbReference type="ChEBI" id="CHEBI:64479"/>
        <dbReference type="ChEBI" id="CHEBI:78449"/>
        <dbReference type="ChEBI" id="CHEBI:78459"/>
        <dbReference type="ChEBI" id="CHEBI:78460"/>
    </reaction>
    <physiologicalReaction direction="left-to-right" evidence="22">
        <dbReference type="Rhea" id="RHEA:41837"/>
    </physiologicalReaction>
</comment>
<comment type="catalytic activity">
    <reaction evidence="34">
        <text>tetradecanoyl-[ACP] + H2O = tetradecanoate + holo-[ACP] + H(+)</text>
        <dbReference type="Rhea" id="RHEA:30123"/>
        <dbReference type="Rhea" id="RHEA-COMP:9648"/>
        <dbReference type="Rhea" id="RHEA-COMP:9685"/>
        <dbReference type="ChEBI" id="CHEBI:15377"/>
        <dbReference type="ChEBI" id="CHEBI:15378"/>
        <dbReference type="ChEBI" id="CHEBI:30807"/>
        <dbReference type="ChEBI" id="CHEBI:64479"/>
        <dbReference type="ChEBI" id="CHEBI:78477"/>
        <dbReference type="EC" id="3.1.2.14"/>
    </reaction>
    <physiologicalReaction direction="left-to-right" evidence="34">
        <dbReference type="Rhea" id="RHEA:30124"/>
    </physiologicalReaction>
</comment>
<dbReference type="InterPro" id="IPR013149">
    <property type="entry name" value="ADH-like_C"/>
</dbReference>
<evidence type="ECO:0000256" key="27">
    <source>
        <dbReference type="ARBA" id="ARBA00047578"/>
    </source>
</evidence>
<dbReference type="GO" id="GO:0019171">
    <property type="term" value="F:(3R)-hydroxyacyl-[acyl-carrier-protein] dehydratase activity"/>
    <property type="evidence" value="ECO:0007669"/>
    <property type="project" value="UniProtKB-EC"/>
</dbReference>
<comment type="catalytic activity">
    <reaction evidence="42">
        <text>(2E)-octadecenoyl-[ACP] + NADPH + H(+) = octadecanoyl-[ACP] + NADP(+)</text>
        <dbReference type="Rhea" id="RHEA:41928"/>
        <dbReference type="Rhea" id="RHEA-COMP:9655"/>
        <dbReference type="Rhea" id="RHEA-COMP:9656"/>
        <dbReference type="ChEBI" id="CHEBI:15378"/>
        <dbReference type="ChEBI" id="CHEBI:57783"/>
        <dbReference type="ChEBI" id="CHEBI:58349"/>
        <dbReference type="ChEBI" id="CHEBI:78489"/>
        <dbReference type="ChEBI" id="CHEBI:78495"/>
    </reaction>
    <physiologicalReaction direction="left-to-right" evidence="42">
        <dbReference type="Rhea" id="RHEA:41929"/>
    </physiologicalReaction>
</comment>
<comment type="catalytic activity">
    <reaction evidence="14">
        <text>(3R)-hydroxydecanoyl-[ACP] = (2E)-decenoyl-[ACP] + H2O</text>
        <dbReference type="Rhea" id="RHEA:41860"/>
        <dbReference type="Rhea" id="RHEA-COMP:9638"/>
        <dbReference type="Rhea" id="RHEA-COMP:9639"/>
        <dbReference type="ChEBI" id="CHEBI:15377"/>
        <dbReference type="ChEBI" id="CHEBI:78466"/>
        <dbReference type="ChEBI" id="CHEBI:78467"/>
    </reaction>
    <physiologicalReaction direction="left-to-right" evidence="14">
        <dbReference type="Rhea" id="RHEA:41861"/>
    </physiologicalReaction>
</comment>
<dbReference type="InterPro" id="IPR042104">
    <property type="entry name" value="PKS_dehydratase_sf"/>
</dbReference>
<dbReference type="SMART" id="SM00827">
    <property type="entry name" value="PKS_AT"/>
    <property type="match status" value="1"/>
</dbReference>
<organism evidence="57 58">
    <name type="scientific">Burkholderia pyrrocinia</name>
    <name type="common">Pseudomonas pyrrocinia</name>
    <dbReference type="NCBI Taxonomy" id="60550"/>
    <lineage>
        <taxon>Bacteria</taxon>
        <taxon>Pseudomonadati</taxon>
        <taxon>Pseudomonadota</taxon>
        <taxon>Betaproteobacteria</taxon>
        <taxon>Burkholderiales</taxon>
        <taxon>Burkholderiaceae</taxon>
        <taxon>Burkholderia</taxon>
        <taxon>Burkholderia cepacia complex</taxon>
    </lineage>
</organism>
<name>A0A318J3G5_BURPY</name>
<dbReference type="InterPro" id="IPR016036">
    <property type="entry name" value="Malonyl_transacylase_ACP-bd"/>
</dbReference>
<evidence type="ECO:0000256" key="37">
    <source>
        <dbReference type="ARBA" id="ARBA00048571"/>
    </source>
</evidence>
<evidence type="ECO:0000256" key="33">
    <source>
        <dbReference type="ARBA" id="ARBA00048281"/>
    </source>
</evidence>
<evidence type="ECO:0000256" key="41">
    <source>
        <dbReference type="ARBA" id="ARBA00048935"/>
    </source>
</evidence>
<dbReference type="SUPFAM" id="SSF53474">
    <property type="entry name" value="alpha/beta-Hydrolases"/>
    <property type="match status" value="1"/>
</dbReference>
<dbReference type="Gene3D" id="1.10.1200.10">
    <property type="entry name" value="ACP-like"/>
    <property type="match status" value="1"/>
</dbReference>
<keyword evidence="10" id="KW-0012">Acyltransferase</keyword>
<dbReference type="GO" id="GO:0004312">
    <property type="term" value="F:fatty acid synthase activity"/>
    <property type="evidence" value="ECO:0007669"/>
    <property type="project" value="TreeGrafter"/>
</dbReference>
<dbReference type="GO" id="GO:0004316">
    <property type="term" value="F:3-oxoacyl-[acyl-carrier-protein] reductase (NADPH) activity"/>
    <property type="evidence" value="ECO:0007669"/>
    <property type="project" value="UniProtKB-EC"/>
</dbReference>
<dbReference type="Gene3D" id="3.40.47.10">
    <property type="match status" value="1"/>
</dbReference>
<dbReference type="InterPro" id="IPR014043">
    <property type="entry name" value="Acyl_transferase_dom"/>
</dbReference>
<dbReference type="InterPro" id="IPR014030">
    <property type="entry name" value="Ketoacyl_synth_N"/>
</dbReference>
<dbReference type="Pfam" id="PF14765">
    <property type="entry name" value="PS-DH"/>
    <property type="match status" value="1"/>
</dbReference>
<comment type="catalytic activity">
    <reaction evidence="25">
        <text>tetradecanoyl-[ACP] + malonyl-[ACP] + H(+) = 3-oxohexadecanoyl-[ACP] + holo-[ACP] + CO2</text>
        <dbReference type="Rhea" id="RHEA:41900"/>
        <dbReference type="Rhea" id="RHEA-COMP:9623"/>
        <dbReference type="Rhea" id="RHEA-COMP:9648"/>
        <dbReference type="Rhea" id="RHEA-COMP:9649"/>
        <dbReference type="Rhea" id="RHEA-COMP:9685"/>
        <dbReference type="ChEBI" id="CHEBI:15378"/>
        <dbReference type="ChEBI" id="CHEBI:16526"/>
        <dbReference type="ChEBI" id="CHEBI:64479"/>
        <dbReference type="ChEBI" id="CHEBI:78449"/>
        <dbReference type="ChEBI" id="CHEBI:78477"/>
        <dbReference type="ChEBI" id="CHEBI:78478"/>
    </reaction>
    <physiologicalReaction direction="left-to-right" evidence="25">
        <dbReference type="Rhea" id="RHEA:41901"/>
    </physiologicalReaction>
</comment>
<evidence type="ECO:0000256" key="16">
    <source>
        <dbReference type="ARBA" id="ARBA00023398"/>
    </source>
</evidence>
<feature type="region of interest" description="C-terminal hotdog fold" evidence="52">
    <location>
        <begin position="1058"/>
        <end position="1193"/>
    </location>
</feature>
<dbReference type="InterPro" id="IPR036736">
    <property type="entry name" value="ACP-like_sf"/>
</dbReference>
<evidence type="ECO:0000256" key="38">
    <source>
        <dbReference type="ARBA" id="ARBA00048650"/>
    </source>
</evidence>
<evidence type="ECO:0000256" key="6">
    <source>
        <dbReference type="ARBA" id="ARBA00022857"/>
    </source>
</evidence>
<evidence type="ECO:0000256" key="42">
    <source>
        <dbReference type="ARBA" id="ARBA00049019"/>
    </source>
</evidence>
<evidence type="ECO:0000256" key="15">
    <source>
        <dbReference type="ARBA" id="ARBA00023394"/>
    </source>
</evidence>
<dbReference type="SMART" id="SM00823">
    <property type="entry name" value="PKS_PP"/>
    <property type="match status" value="1"/>
</dbReference>
<evidence type="ECO:0000259" key="56">
    <source>
        <dbReference type="PROSITE" id="PS52019"/>
    </source>
</evidence>
<feature type="domain" description="PKS/mFAS DH" evidence="56">
    <location>
        <begin position="913"/>
        <end position="1193"/>
    </location>
</feature>
<dbReference type="Pfam" id="PF00109">
    <property type="entry name" value="ketoacyl-synt"/>
    <property type="match status" value="1"/>
</dbReference>
<comment type="function">
    <text evidence="20">Fatty acid synthetase is a multifunctional enzyme that catalyzes the de novo biosynthesis of long-chain saturated fatty acids starting from acetyl-CoA and malonyl-CoA in the presence of NADPH. This multifunctional protein contains 7 catalytic activities and a site for the binding of the prosthetic group 4'-phosphopantetheine of the acyl carrier protein ([ACP]) domain.</text>
</comment>
<dbReference type="SMART" id="SM00829">
    <property type="entry name" value="PKS_ER"/>
    <property type="match status" value="1"/>
</dbReference>
<comment type="catalytic activity">
    <reaction evidence="19">
        <text>(3R)-hydroxybutanoyl-[ACP] = (2E)-butenoyl-[ACP] + H2O</text>
        <dbReference type="Rhea" id="RHEA:41808"/>
        <dbReference type="Rhea" id="RHEA-COMP:9626"/>
        <dbReference type="Rhea" id="RHEA-COMP:9627"/>
        <dbReference type="ChEBI" id="CHEBI:15377"/>
        <dbReference type="ChEBI" id="CHEBI:78451"/>
        <dbReference type="ChEBI" id="CHEBI:78453"/>
    </reaction>
    <physiologicalReaction direction="left-to-right" evidence="19">
        <dbReference type="Rhea" id="RHEA:41809"/>
    </physiologicalReaction>
</comment>
<feature type="region of interest" description="N-terminal hotdog fold" evidence="52">
    <location>
        <begin position="913"/>
        <end position="1040"/>
    </location>
</feature>
<keyword evidence="4" id="KW-0808">Transferase</keyword>
<dbReference type="GO" id="GO:0006633">
    <property type="term" value="P:fatty acid biosynthetic process"/>
    <property type="evidence" value="ECO:0007669"/>
    <property type="project" value="InterPro"/>
</dbReference>
<feature type="region of interest" description="Disordered" evidence="53">
    <location>
        <begin position="1036"/>
        <end position="1055"/>
    </location>
</feature>
<dbReference type="GO" id="GO:0004313">
    <property type="term" value="F:[acyl-carrier-protein] S-acetyltransferase activity"/>
    <property type="evidence" value="ECO:0007669"/>
    <property type="project" value="UniProtKB-EC"/>
</dbReference>
<comment type="catalytic activity">
    <reaction evidence="17">
        <text>(3R)-hydroxyoctadecanoyl-[ACP] = (2E)-octadecenoyl-[ACP] + H2O</text>
        <dbReference type="Rhea" id="RHEA:41924"/>
        <dbReference type="Rhea" id="RHEA-COMP:9654"/>
        <dbReference type="Rhea" id="RHEA-COMP:9655"/>
        <dbReference type="ChEBI" id="CHEBI:15377"/>
        <dbReference type="ChEBI" id="CHEBI:78488"/>
        <dbReference type="ChEBI" id="CHEBI:78489"/>
    </reaction>
    <physiologicalReaction direction="left-to-right" evidence="17">
        <dbReference type="Rhea" id="RHEA:41925"/>
    </physiologicalReaction>
</comment>
<comment type="catalytic activity">
    <reaction evidence="37">
        <text>3-oxohexanoyl-[ACP] + NADPH + H(+) = (3R)-hydroxyhexanoyl-[ACP] + NADP(+)</text>
        <dbReference type="Rhea" id="RHEA:41824"/>
        <dbReference type="Rhea" id="RHEA-COMP:9629"/>
        <dbReference type="Rhea" id="RHEA-COMP:9630"/>
        <dbReference type="ChEBI" id="CHEBI:15378"/>
        <dbReference type="ChEBI" id="CHEBI:57783"/>
        <dbReference type="ChEBI" id="CHEBI:58349"/>
        <dbReference type="ChEBI" id="CHEBI:78456"/>
        <dbReference type="ChEBI" id="CHEBI:78457"/>
    </reaction>
    <physiologicalReaction direction="left-to-right" evidence="37">
        <dbReference type="Rhea" id="RHEA:41825"/>
    </physiologicalReaction>
</comment>
<dbReference type="PROSITE" id="PS00012">
    <property type="entry name" value="PHOSPHOPANTETHEINE"/>
    <property type="match status" value="1"/>
</dbReference>
<dbReference type="Gene3D" id="3.90.180.10">
    <property type="entry name" value="Medium-chain alcohol dehydrogenases, catalytic domain"/>
    <property type="match status" value="1"/>
</dbReference>
<evidence type="ECO:0000256" key="10">
    <source>
        <dbReference type="ARBA" id="ARBA00023315"/>
    </source>
</evidence>
<dbReference type="GO" id="GO:0005737">
    <property type="term" value="C:cytoplasm"/>
    <property type="evidence" value="ECO:0007669"/>
    <property type="project" value="TreeGrafter"/>
</dbReference>
<evidence type="ECO:0000256" key="29">
    <source>
        <dbReference type="ARBA" id="ARBA00047897"/>
    </source>
</evidence>
<evidence type="ECO:0000256" key="25">
    <source>
        <dbReference type="ARBA" id="ARBA00047451"/>
    </source>
</evidence>
<dbReference type="InterPro" id="IPR013968">
    <property type="entry name" value="PKS_KR"/>
</dbReference>
<evidence type="ECO:0000256" key="50">
    <source>
        <dbReference type="ARBA" id="ARBA00049533"/>
    </source>
</evidence>
<dbReference type="Pfam" id="PF02801">
    <property type="entry name" value="Ketoacyl-synt_C"/>
    <property type="match status" value="1"/>
</dbReference>
<dbReference type="PROSITE" id="PS52019">
    <property type="entry name" value="PKS_MFAS_DH"/>
    <property type="match status" value="1"/>
</dbReference>
<evidence type="ECO:0000256" key="17">
    <source>
        <dbReference type="ARBA" id="ARBA00023399"/>
    </source>
</evidence>
<dbReference type="InterPro" id="IPR006162">
    <property type="entry name" value="Ppantetheine_attach_site"/>
</dbReference>